<dbReference type="AlphaFoldDB" id="A0A075GAS1"/>
<dbReference type="EMBL" id="KF900552">
    <property type="protein sequence ID" value="AIE99026.1"/>
    <property type="molecule type" value="Genomic_DNA"/>
</dbReference>
<evidence type="ECO:0000313" key="1">
    <source>
        <dbReference type="EMBL" id="AIE99026.1"/>
    </source>
</evidence>
<reference evidence="1" key="1">
    <citation type="journal article" date="2014" name="Genome Biol. Evol.">
        <title>Pangenome evidence for extensive interdomain horizontal transfer affecting lineage core and shell genes in uncultured planktonic thaumarchaeota and euryarchaeota.</title>
        <authorList>
            <person name="Deschamps P."/>
            <person name="Zivanovic Y."/>
            <person name="Moreira D."/>
            <person name="Rodriguez-Valera F."/>
            <person name="Lopez-Garcia P."/>
        </authorList>
    </citation>
    <scope>NUCLEOTIDE SEQUENCE</scope>
</reference>
<protein>
    <submittedName>
        <fullName evidence="1">Uncharacterized protein</fullName>
    </submittedName>
</protein>
<proteinExistence type="predicted"/>
<sequence length="1096" mass="126021">MDEPIVIHDFSLCDITLYEEKWVTLDTKQQIPESIAIGSAVKKTLNVLRKNKGKCTIAIVNQHIDARPDDKYWIRIFENENDQKLLNLLEKKLPTHKSTESSGGKKITRHNYGDSVEILLEGVDPNDKFKKPKDRRSLDELIKKEVIDRLKLEPKMNAKGLHFTRDIIKKIFDVPEKLIILNTIGGLATWLSVWYKSFNIEETADLPYNGLVTTKTTGNWFGISPGLPQLIVRDSELDDCALSVGLKFTFDECEINEEGRGTPIGIKSPLPPYPECPEVKKIPSKYSFEIIHDALHDNDGNLLIEIAPVALVQMQSTNPPDRDDFEKQVNEVAKTLQAKVLFEPSAQAKKSPLTYRYIAHWCLVYKTEKPLPQYKKLPKIDWFNKFPINKKGKEVLKQNTSGSPFEFDWMVAVRGRVHDTAHPMLLKDEKDKSKKRWLIIGDETGSGHEFTHTSDDGIGVAGSKRKSFAYIWVIVPPNTVLPSTPSDFHAMDQNKFHHEHLLALDAMTENASKGVKTLIFESPNFVSPEGRLPRNEKALVPQVIKSTLPLVLEHIAVIDRTKKKSKKKPTQIQIMSERIGDEWAPGTDSSFIGSEIKKWISNLIDRGINADFEYKPHKIMPKLDHPWMNYPDAIGFLQTDTLPDALKSYRDALQESTIIVPFYFDFLTTTLPELLMRLGRSPYSFMEKLCRCDVEHISAYMDPYLSKMIDEALEKFTPVDWRQLNQLMIDKQSTNTGRILAKKIFDWVSPKMPDFLQTLDSDVDRVNMCLTLAWCMDQQGGDVETYVEMIEKEWLKQCPDDRQRSFVAVIFVRLQNYFDFDLSSIDVLVEHGLIDSPIKSPTQLSSASQATPILSESEMITLGQIFSTLAFQKHEVSEHLEQMWVSNEAFINYPWKPNDTRRHCIYGGEFCLDYVAQNDEWFNRARQRLFEDFKKTLGTGENEDIESFWWPAAARFYTLQYENNPNIIPRDELEKFIQSADQFTRTGNSIVMVRTSYWLIRLSIATGINIADDVHLNLITLLENPDYLKADIYGIILVAHLIDLDQRGDGDGEEYLQEWLKNILKNSRTSTRDYVKQWQETHPDGSIVECLRFNYS</sequence>
<accession>A0A075GAS1</accession>
<name>A0A075GAS1_9EURY</name>
<organism evidence="1">
    <name type="scientific">uncultured marine group II/III euryarchaeote KM3_103_A07</name>
    <dbReference type="NCBI Taxonomy" id="1457846"/>
    <lineage>
        <taxon>Archaea</taxon>
        <taxon>Methanobacteriati</taxon>
        <taxon>Methanobacteriota</taxon>
        <taxon>environmental samples</taxon>
    </lineage>
</organism>